<organism evidence="3 4">
    <name type="scientific">Conyzicola nivalis</name>
    <dbReference type="NCBI Taxonomy" id="1477021"/>
    <lineage>
        <taxon>Bacteria</taxon>
        <taxon>Bacillati</taxon>
        <taxon>Actinomycetota</taxon>
        <taxon>Actinomycetes</taxon>
        <taxon>Micrococcales</taxon>
        <taxon>Microbacteriaceae</taxon>
        <taxon>Conyzicola</taxon>
    </lineage>
</organism>
<dbReference type="InterPro" id="IPR003583">
    <property type="entry name" value="Hlx-hairpin-Hlx_DNA-bd_motif"/>
</dbReference>
<proteinExistence type="predicted"/>
<dbReference type="Pfam" id="PF10531">
    <property type="entry name" value="SLBB"/>
    <property type="match status" value="1"/>
</dbReference>
<feature type="transmembrane region" description="Helical" evidence="1">
    <location>
        <begin position="12"/>
        <end position="37"/>
    </location>
</feature>
<sequence length="207" mass="20597">MSDPGEVRRARVRIGVGAAVVVLFVGLACAVLFSAFAPKGQSEVVAPGSGATGEAESASAAPSGAAIFVHILGAVAVPGLYELHEGDRAVDAVAAAGGFAEGADQAQLNLARFVTDGEQIVVPVVGAAPPPAPGAVTGGGAVVAGKVNINTADAAALETLPRVGPAMAARIIEWRETNGRFTAVEDLMSVTGVGEKTFDSLKDLVTV</sequence>
<dbReference type="RefSeq" id="WP_354023818.1">
    <property type="nucleotide sequence ID" value="NZ_JBEPSJ010000001.1"/>
</dbReference>
<dbReference type="SMART" id="SM00278">
    <property type="entry name" value="HhH1"/>
    <property type="match status" value="2"/>
</dbReference>
<dbReference type="PANTHER" id="PTHR21180:SF32">
    <property type="entry name" value="ENDONUCLEASE_EXONUCLEASE_PHOSPHATASE FAMILY DOMAIN-CONTAINING PROTEIN 1"/>
    <property type="match status" value="1"/>
</dbReference>
<dbReference type="InterPro" id="IPR051675">
    <property type="entry name" value="Endo/Exo/Phosphatase_dom_1"/>
</dbReference>
<accession>A0ABV2QMC2</accession>
<dbReference type="PANTHER" id="PTHR21180">
    <property type="entry name" value="ENDONUCLEASE/EXONUCLEASE/PHOSPHATASE FAMILY DOMAIN-CONTAINING PROTEIN 1"/>
    <property type="match status" value="1"/>
</dbReference>
<evidence type="ECO:0000313" key="3">
    <source>
        <dbReference type="EMBL" id="MET4581653.1"/>
    </source>
</evidence>
<keyword evidence="1" id="KW-0812">Transmembrane</keyword>
<gene>
    <name evidence="3" type="ORF">ABIE21_001143</name>
</gene>
<comment type="caution">
    <text evidence="3">The sequence shown here is derived from an EMBL/GenBank/DDBJ whole genome shotgun (WGS) entry which is preliminary data.</text>
</comment>
<protein>
    <submittedName>
        <fullName evidence="3">Competence protein ComEA</fullName>
    </submittedName>
</protein>
<dbReference type="Gene3D" id="1.10.150.320">
    <property type="entry name" value="Photosystem II 12 kDa extrinsic protein"/>
    <property type="match status" value="1"/>
</dbReference>
<dbReference type="Gene3D" id="3.10.560.10">
    <property type="entry name" value="Outer membrane lipoprotein wza domain like"/>
    <property type="match status" value="1"/>
</dbReference>
<evidence type="ECO:0000259" key="2">
    <source>
        <dbReference type="SMART" id="SM00278"/>
    </source>
</evidence>
<keyword evidence="4" id="KW-1185">Reference proteome</keyword>
<keyword evidence="1" id="KW-0472">Membrane</keyword>
<dbReference type="InterPro" id="IPR019554">
    <property type="entry name" value="Soluble_ligand-bd"/>
</dbReference>
<name>A0ABV2QMC2_9MICO</name>
<dbReference type="EMBL" id="JBEPSJ010000001">
    <property type="protein sequence ID" value="MET4581653.1"/>
    <property type="molecule type" value="Genomic_DNA"/>
</dbReference>
<dbReference type="NCBIfam" id="TIGR00426">
    <property type="entry name" value="competence protein ComEA helix-hairpin-helix repeat region"/>
    <property type="match status" value="1"/>
</dbReference>
<feature type="domain" description="Helix-hairpin-helix DNA-binding motif class 1" evidence="2">
    <location>
        <begin position="185"/>
        <end position="204"/>
    </location>
</feature>
<dbReference type="Proteomes" id="UP001549257">
    <property type="component" value="Unassembled WGS sequence"/>
</dbReference>
<dbReference type="Pfam" id="PF12836">
    <property type="entry name" value="HHH_3"/>
    <property type="match status" value="1"/>
</dbReference>
<keyword evidence="1" id="KW-1133">Transmembrane helix</keyword>
<feature type="domain" description="Helix-hairpin-helix DNA-binding motif class 1" evidence="2">
    <location>
        <begin position="155"/>
        <end position="174"/>
    </location>
</feature>
<evidence type="ECO:0000256" key="1">
    <source>
        <dbReference type="SAM" id="Phobius"/>
    </source>
</evidence>
<dbReference type="InterPro" id="IPR010994">
    <property type="entry name" value="RuvA_2-like"/>
</dbReference>
<dbReference type="InterPro" id="IPR004509">
    <property type="entry name" value="Competence_ComEA_HhH"/>
</dbReference>
<evidence type="ECO:0000313" key="4">
    <source>
        <dbReference type="Proteomes" id="UP001549257"/>
    </source>
</evidence>
<reference evidence="3 4" key="1">
    <citation type="submission" date="2024-06" db="EMBL/GenBank/DDBJ databases">
        <title>Sorghum-associated microbial communities from plants grown in Nebraska, USA.</title>
        <authorList>
            <person name="Schachtman D."/>
        </authorList>
    </citation>
    <scope>NUCLEOTIDE SEQUENCE [LARGE SCALE GENOMIC DNA]</scope>
    <source>
        <strain evidence="3 4">2857</strain>
    </source>
</reference>
<dbReference type="SUPFAM" id="SSF47781">
    <property type="entry name" value="RuvA domain 2-like"/>
    <property type="match status" value="1"/>
</dbReference>